<evidence type="ECO:0000313" key="3">
    <source>
        <dbReference type="Proteomes" id="UP001214250"/>
    </source>
</evidence>
<dbReference type="EMBL" id="CP117812">
    <property type="protein sequence ID" value="WDE99279.1"/>
    <property type="molecule type" value="Genomic_DNA"/>
</dbReference>
<dbReference type="PROSITE" id="PS51257">
    <property type="entry name" value="PROKAR_LIPOPROTEIN"/>
    <property type="match status" value="1"/>
</dbReference>
<proteinExistence type="predicted"/>
<keyword evidence="1" id="KW-0732">Signal</keyword>
<organism evidence="2 3">
    <name type="scientific">Lentisphaera profundi</name>
    <dbReference type="NCBI Taxonomy" id="1658616"/>
    <lineage>
        <taxon>Bacteria</taxon>
        <taxon>Pseudomonadati</taxon>
        <taxon>Lentisphaerota</taxon>
        <taxon>Lentisphaeria</taxon>
        <taxon>Lentisphaerales</taxon>
        <taxon>Lentisphaeraceae</taxon>
        <taxon>Lentisphaera</taxon>
    </lineage>
</organism>
<feature type="signal peptide" evidence="1">
    <location>
        <begin position="1"/>
        <end position="20"/>
    </location>
</feature>
<dbReference type="RefSeq" id="WP_274154139.1">
    <property type="nucleotide sequence ID" value="NZ_CP117812.1"/>
</dbReference>
<evidence type="ECO:0000313" key="2">
    <source>
        <dbReference type="EMBL" id="WDE99279.1"/>
    </source>
</evidence>
<reference evidence="2 3" key="1">
    <citation type="submission" date="2023-02" db="EMBL/GenBank/DDBJ databases">
        <title>Genome sequence of Lentisphaera profundi SAORIC-696.</title>
        <authorList>
            <person name="Kim e."/>
            <person name="Cho J.-C."/>
            <person name="Choi A."/>
            <person name="Kang I."/>
        </authorList>
    </citation>
    <scope>NUCLEOTIDE SEQUENCE [LARGE SCALE GENOMIC DNA]</scope>
    <source>
        <strain evidence="2 3">SAORIC-696</strain>
    </source>
</reference>
<evidence type="ECO:0008006" key="4">
    <source>
        <dbReference type="Google" id="ProtNLM"/>
    </source>
</evidence>
<name>A0ABY7W2S9_9BACT</name>
<sequence>MKLPSLLVLLIMGLFSCTQTQEPHAWLEGDEHQRIDTVARHLRGNDLVMWEVNYRYNKLYEAIKTSNNEYALYQLQKIKLTMANGAERRSKRKKSYEWFFANAIPPMEKAIIDQKDPMGEFKVFTSKCVTCHSMENVAYMPIKLPWLNE</sequence>
<feature type="chain" id="PRO_5047351992" description="Cytochrome c domain-containing protein" evidence="1">
    <location>
        <begin position="21"/>
        <end position="149"/>
    </location>
</feature>
<accession>A0ABY7W2S9</accession>
<dbReference type="Proteomes" id="UP001214250">
    <property type="component" value="Chromosome 2"/>
</dbReference>
<gene>
    <name evidence="2" type="ORF">PQO03_15695</name>
</gene>
<protein>
    <recommendedName>
        <fullName evidence="4">Cytochrome c domain-containing protein</fullName>
    </recommendedName>
</protein>
<keyword evidence="3" id="KW-1185">Reference proteome</keyword>
<evidence type="ECO:0000256" key="1">
    <source>
        <dbReference type="SAM" id="SignalP"/>
    </source>
</evidence>